<evidence type="ECO:0000313" key="1">
    <source>
        <dbReference type="EMBL" id="BAF34824.1"/>
    </source>
</evidence>
<organism evidence="1 2">
    <name type="scientific">Aeropyrum pernix (strain ATCC 700893 / DSM 11879 / JCM 9820 / NBRC 100138 / K1)</name>
    <dbReference type="NCBI Taxonomy" id="272557"/>
    <lineage>
        <taxon>Archaea</taxon>
        <taxon>Thermoproteota</taxon>
        <taxon>Thermoprotei</taxon>
        <taxon>Desulfurococcales</taxon>
        <taxon>Desulfurococcaceae</taxon>
        <taxon>Aeropyrum</taxon>
    </lineage>
</organism>
<dbReference type="Proteomes" id="UP000002518">
    <property type="component" value="Chromosome"/>
</dbReference>
<dbReference type="AlphaFoldDB" id="Q05DX7"/>
<name>Q05DX7_AERPE</name>
<dbReference type="EnsemblBacteria" id="BAF34824">
    <property type="protein sequence ID" value="BAF34824"/>
    <property type="gene ID" value="APE_2242b"/>
</dbReference>
<gene>
    <name evidence="1" type="ordered locus">APE_2242b</name>
</gene>
<evidence type="ECO:0000313" key="2">
    <source>
        <dbReference type="Proteomes" id="UP000002518"/>
    </source>
</evidence>
<dbReference type="EMBL" id="BA000002">
    <property type="protein sequence ID" value="BAF34824.1"/>
    <property type="molecule type" value="Genomic_DNA"/>
</dbReference>
<dbReference type="KEGG" id="ape:APE_2242b"/>
<dbReference type="RefSeq" id="WP_010866884.1">
    <property type="nucleotide sequence ID" value="NC_000854.2"/>
</dbReference>
<accession>Q05DX7</accession>
<dbReference type="GeneID" id="43496828"/>
<sequence length="56" mass="6234">MAPDGGFEVAGFRPDYLEFITEGNDMDPEYPGPLPTNAETMLAAITALKMYMDVRY</sequence>
<keyword evidence="2" id="KW-1185">Reference proteome</keyword>
<protein>
    <submittedName>
        <fullName evidence="1">Uncharacterized protein</fullName>
    </submittedName>
</protein>
<reference evidence="1 2" key="1">
    <citation type="journal article" date="1999" name="DNA Res.">
        <title>Complete genome sequence of an aerobic hyper-thermophilic crenarchaeon, Aeropyrum pernix K1.</title>
        <authorList>
            <person name="Kawarabayasi Y."/>
            <person name="Hino Y."/>
            <person name="Horikawa H."/>
            <person name="Yamazaki S."/>
            <person name="Haikawa Y."/>
            <person name="Jin-no K."/>
            <person name="Takahashi M."/>
            <person name="Sekine M."/>
            <person name="Baba S."/>
            <person name="Ankai A."/>
            <person name="Kosugi H."/>
            <person name="Hosoyama A."/>
            <person name="Fukui S."/>
            <person name="Nagai Y."/>
            <person name="Nishijima K."/>
            <person name="Nakazawa H."/>
            <person name="Takamiya M."/>
            <person name="Masuda S."/>
            <person name="Funahashi T."/>
            <person name="Tanaka T."/>
            <person name="Kudoh Y."/>
            <person name="Yamazaki J."/>
            <person name="Kushida N."/>
            <person name="Oguchi A."/>
            <person name="Aoki K."/>
            <person name="Kubota K."/>
            <person name="Nakamura Y."/>
            <person name="Nomura N."/>
            <person name="Sako Y."/>
            <person name="Kikuchi H."/>
        </authorList>
    </citation>
    <scope>NUCLEOTIDE SEQUENCE [LARGE SCALE GENOMIC DNA]</scope>
    <source>
        <strain evidence="2">ATCC 700893 / DSM 11879 / JCM 9820 / NBRC 100138 / K1</strain>
    </source>
</reference>
<proteinExistence type="predicted"/>